<protein>
    <submittedName>
        <fullName evidence="3">Mrna cleavage factor complex component pcf11</fullName>
    </submittedName>
</protein>
<comment type="caution">
    <text evidence="3">The sequence shown here is derived from an EMBL/GenBank/DDBJ whole genome shotgun (WGS) entry which is preliminary data.</text>
</comment>
<dbReference type="EMBL" id="PXOA01000484">
    <property type="protein sequence ID" value="RFU75008.1"/>
    <property type="molecule type" value="Genomic_DNA"/>
</dbReference>
<organism evidence="3 4">
    <name type="scientific">Trichoderma arundinaceum</name>
    <dbReference type="NCBI Taxonomy" id="490622"/>
    <lineage>
        <taxon>Eukaryota</taxon>
        <taxon>Fungi</taxon>
        <taxon>Dikarya</taxon>
        <taxon>Ascomycota</taxon>
        <taxon>Pezizomycotina</taxon>
        <taxon>Sordariomycetes</taxon>
        <taxon>Hypocreomycetidae</taxon>
        <taxon>Hypocreales</taxon>
        <taxon>Hypocreaceae</taxon>
        <taxon>Trichoderma</taxon>
    </lineage>
</organism>
<dbReference type="Pfam" id="PF21936">
    <property type="entry name" value="Pcf11_C"/>
    <property type="match status" value="1"/>
</dbReference>
<dbReference type="FunFam" id="1.25.40.90:FF:000016">
    <property type="entry name" value="mRNA cleavage factor complex component Pcf11"/>
    <property type="match status" value="1"/>
</dbReference>
<dbReference type="GO" id="GO:0003729">
    <property type="term" value="F:mRNA binding"/>
    <property type="evidence" value="ECO:0007669"/>
    <property type="project" value="InterPro"/>
</dbReference>
<feature type="compositionally biased region" description="Pro residues" evidence="1">
    <location>
        <begin position="476"/>
        <end position="487"/>
    </location>
</feature>
<dbReference type="GO" id="GO:0000993">
    <property type="term" value="F:RNA polymerase II complex binding"/>
    <property type="evidence" value="ECO:0007669"/>
    <property type="project" value="InterPro"/>
</dbReference>
<dbReference type="Proteomes" id="UP000266272">
    <property type="component" value="Unassembled WGS sequence"/>
</dbReference>
<dbReference type="InterPro" id="IPR054127">
    <property type="entry name" value="Pcf11_C"/>
</dbReference>
<evidence type="ECO:0000256" key="1">
    <source>
        <dbReference type="SAM" id="MobiDB-lite"/>
    </source>
</evidence>
<dbReference type="GO" id="GO:0005737">
    <property type="term" value="C:cytoplasm"/>
    <property type="evidence" value="ECO:0007669"/>
    <property type="project" value="TreeGrafter"/>
</dbReference>
<dbReference type="PANTHER" id="PTHR15921">
    <property type="entry name" value="PRE-MRNA CLEAVAGE COMPLEX II"/>
    <property type="match status" value="1"/>
</dbReference>
<name>A0A395NFW5_TRIAR</name>
<dbReference type="Gene3D" id="1.25.40.90">
    <property type="match status" value="1"/>
</dbReference>
<dbReference type="InterPro" id="IPR047415">
    <property type="entry name" value="Pcf11_CID"/>
</dbReference>
<dbReference type="InterPro" id="IPR045154">
    <property type="entry name" value="PCF11-like"/>
</dbReference>
<dbReference type="Pfam" id="PF11526">
    <property type="entry name" value="Pfc11_Clp1_ID"/>
    <property type="match status" value="1"/>
</dbReference>
<dbReference type="PROSITE" id="PS51391">
    <property type="entry name" value="CID"/>
    <property type="match status" value="1"/>
</dbReference>
<reference evidence="3 4" key="1">
    <citation type="journal article" date="2018" name="PLoS Pathog.">
        <title>Evolution of structural diversity of trichothecenes, a family of toxins produced by plant pathogenic and entomopathogenic fungi.</title>
        <authorList>
            <person name="Proctor R.H."/>
            <person name="McCormick S.P."/>
            <person name="Kim H.S."/>
            <person name="Cardoza R.E."/>
            <person name="Stanley A.M."/>
            <person name="Lindo L."/>
            <person name="Kelly A."/>
            <person name="Brown D.W."/>
            <person name="Lee T."/>
            <person name="Vaughan M.M."/>
            <person name="Alexander N.J."/>
            <person name="Busman M."/>
            <person name="Gutierrez S."/>
        </authorList>
    </citation>
    <scope>NUCLEOTIDE SEQUENCE [LARGE SCALE GENOMIC DNA]</scope>
    <source>
        <strain evidence="3 4">IBT 40837</strain>
    </source>
</reference>
<dbReference type="GO" id="GO:0031124">
    <property type="term" value="P:mRNA 3'-end processing"/>
    <property type="evidence" value="ECO:0007669"/>
    <property type="project" value="InterPro"/>
</dbReference>
<dbReference type="AlphaFoldDB" id="A0A395NFW5"/>
<evidence type="ECO:0000259" key="2">
    <source>
        <dbReference type="PROSITE" id="PS51391"/>
    </source>
</evidence>
<feature type="compositionally biased region" description="Low complexity" evidence="1">
    <location>
        <begin position="430"/>
        <end position="447"/>
    </location>
</feature>
<feature type="region of interest" description="Disordered" evidence="1">
    <location>
        <begin position="678"/>
        <end position="710"/>
    </location>
</feature>
<dbReference type="InterPro" id="IPR021605">
    <property type="entry name" value="Pcf11_Clp1-ID"/>
</dbReference>
<sequence length="720" mass="77586">MSDGAEVAEDYRLALEDLSSNMRFEISNLTVIARENTEHALAIAEVLQQHILKAPPNKKLPALYVMDSIVKNVGTPYTLYFGRTLFKIFMESYAVVDHGIRRKMEEMLKTWKDPVPGSMDTRPVFSHELVRPIENALMKARAASMPQQAQSAIPGRPRSAMFPHRNTPTPPGMRGYPGPAGSYPPQPHPFSNGGHPAEQLPGHVPRPGQQVSFLARPYFGIRLTYSCVQPGPYPPPSNTASYNSTPVPFHPAALGSYGSGLPLPSGISVETLSSDIQNLIVAMRAEFSQNPHDGGVQSRLKALLDLQGVVQHTNLPPDQLELIKNKVTELAAVTMRAPLARSSATSTPIPAPVTAPPLALPVHPPSTSVTPSPVPAAQAAAPVTLDSLLGKGAMAALLSMQSANSQNTTPKPPFASVPIRSPQMSHNEPPKAAAVPPPMAAATASSASSLLDQLRAAGMLPPATPTNVPIPSQTPVAPPPLPPPSMFPPGLSASIASLLAAHKPDSGRSSADALGGSASGLNSAALKQQFRPEAVAALYDDLGPPCTQCGRRFKTDEEGRRKKTAHMDWHFKVHQRSTEAEKRGTHRSWYVDQQDWLKAREAVDAIHDVSSKEESAQASKDAEGPKYILVPDPSSGINNVCPICQERFENKWFDTVQEWVWLDTVLVGNRAYHASCRAEATRDREPTPGLSRRTPEPVLGKRKAETGLTSPKIRVQKSFV</sequence>
<dbReference type="CDD" id="cd16982">
    <property type="entry name" value="CID_Pcf11"/>
    <property type="match status" value="1"/>
</dbReference>
<evidence type="ECO:0000313" key="3">
    <source>
        <dbReference type="EMBL" id="RFU75008.1"/>
    </source>
</evidence>
<dbReference type="OrthoDB" id="343582at2759"/>
<accession>A0A395NFW5</accession>
<gene>
    <name evidence="3" type="ORF">TARUN_7239</name>
</gene>
<dbReference type="SMART" id="SM00582">
    <property type="entry name" value="RPR"/>
    <property type="match status" value="1"/>
</dbReference>
<dbReference type="STRING" id="490622.A0A395NFW5"/>
<dbReference type="GO" id="GO:0006369">
    <property type="term" value="P:termination of RNA polymerase II transcription"/>
    <property type="evidence" value="ECO:0007669"/>
    <property type="project" value="InterPro"/>
</dbReference>
<keyword evidence="4" id="KW-1185">Reference proteome</keyword>
<proteinExistence type="predicted"/>
<dbReference type="PANTHER" id="PTHR15921:SF3">
    <property type="entry name" value="PRE-MRNA CLEAVAGE COMPLEX 2 PROTEIN PCF11"/>
    <property type="match status" value="1"/>
</dbReference>
<feature type="domain" description="CID" evidence="2">
    <location>
        <begin position="3"/>
        <end position="141"/>
    </location>
</feature>
<dbReference type="InterPro" id="IPR008942">
    <property type="entry name" value="ENTH_VHS"/>
</dbReference>
<dbReference type="SUPFAM" id="SSF48464">
    <property type="entry name" value="ENTH/VHS domain"/>
    <property type="match status" value="1"/>
</dbReference>
<dbReference type="Pfam" id="PF04818">
    <property type="entry name" value="CID"/>
    <property type="match status" value="1"/>
</dbReference>
<feature type="region of interest" description="Disordered" evidence="1">
    <location>
        <begin position="459"/>
        <end position="488"/>
    </location>
</feature>
<evidence type="ECO:0000313" key="4">
    <source>
        <dbReference type="Proteomes" id="UP000266272"/>
    </source>
</evidence>
<feature type="region of interest" description="Disordered" evidence="1">
    <location>
        <begin position="402"/>
        <end position="447"/>
    </location>
</feature>
<dbReference type="GO" id="GO:0005849">
    <property type="term" value="C:mRNA cleavage factor complex"/>
    <property type="evidence" value="ECO:0007669"/>
    <property type="project" value="InterPro"/>
</dbReference>
<dbReference type="InterPro" id="IPR006569">
    <property type="entry name" value="CID_dom"/>
</dbReference>